<dbReference type="InterPro" id="IPR050738">
    <property type="entry name" value="Sulfatase"/>
</dbReference>
<comment type="similarity">
    <text evidence="1">Belongs to the sulfatase family.</text>
</comment>
<keyword evidence="2" id="KW-0378">Hydrolase</keyword>
<accession>A0A1S8KMN0</accession>
<protein>
    <submittedName>
        <fullName evidence="4">Arylsulfatase</fullName>
    </submittedName>
</protein>
<dbReference type="GO" id="GO:0004065">
    <property type="term" value="F:arylsulfatase activity"/>
    <property type="evidence" value="ECO:0007669"/>
    <property type="project" value="TreeGrafter"/>
</dbReference>
<evidence type="ECO:0000313" key="5">
    <source>
        <dbReference type="Proteomes" id="UP000190409"/>
    </source>
</evidence>
<dbReference type="InterPro" id="IPR017850">
    <property type="entry name" value="Alkaline_phosphatase_core_sf"/>
</dbReference>
<organism evidence="4 5">
    <name type="scientific">Dolosigranulum pigrum</name>
    <dbReference type="NCBI Taxonomy" id="29394"/>
    <lineage>
        <taxon>Bacteria</taxon>
        <taxon>Bacillati</taxon>
        <taxon>Bacillota</taxon>
        <taxon>Bacilli</taxon>
        <taxon>Lactobacillales</taxon>
        <taxon>Carnobacteriaceae</taxon>
        <taxon>Dolosigranulum</taxon>
    </lineage>
</organism>
<name>A0A1S8KMN0_9LACT</name>
<evidence type="ECO:0000256" key="2">
    <source>
        <dbReference type="ARBA" id="ARBA00022801"/>
    </source>
</evidence>
<proteinExistence type="inferred from homology"/>
<dbReference type="SUPFAM" id="SSF53649">
    <property type="entry name" value="Alkaline phosphatase-like"/>
    <property type="match status" value="1"/>
</dbReference>
<dbReference type="Gene3D" id="3.40.720.10">
    <property type="entry name" value="Alkaline Phosphatase, subunit A"/>
    <property type="match status" value="1"/>
</dbReference>
<gene>
    <name evidence="4" type="ORF">BWX42_02545</name>
</gene>
<dbReference type="Pfam" id="PF00884">
    <property type="entry name" value="Sulfatase"/>
    <property type="match status" value="1"/>
</dbReference>
<dbReference type="PANTHER" id="PTHR42693">
    <property type="entry name" value="ARYLSULFATASE FAMILY MEMBER"/>
    <property type="match status" value="1"/>
</dbReference>
<feature type="domain" description="Sulfatase N-terminal" evidence="3">
    <location>
        <begin position="12"/>
        <end position="360"/>
    </location>
</feature>
<dbReference type="Proteomes" id="UP000190409">
    <property type="component" value="Unassembled WGS sequence"/>
</dbReference>
<dbReference type="PANTHER" id="PTHR42693:SF53">
    <property type="entry name" value="ENDO-4-O-SULFATASE"/>
    <property type="match status" value="1"/>
</dbReference>
<sequence>MVKEENIQGSQPNIVLIVSDDHGYGDLGFREELSDIATPNLDRLRASGMLLEQGYVSAPICSPSRAGLMVGSYQQRWGAKWFDSSKFAPEPYLSIPEVLKQAGYRSGYFGKVHYGPDQPGTRACPDQHGFDESFYGLAALSMGRLHYLKHEVAAEDKFGKENAERNGFYPMYHNGEPVDCHTHLTVEFANRAIDFIDESLQAEVPYFCMVAFNAVHNFAWQLPDDELRQRNLPAFPDFDEAKHDYYDWYDGVIMPHLENGRNYYLAQLDIMDREIGRILDKIEAAGEQENTLIIYLTDNGGSPCNYGNNAPLFGTKYSLYEGGVRIPFIASWPGVVEANSQSRNLVSSLDLLPTFAYLAGGELINQSYPIDGKNIIPTLLGQDGGYKELYFDTGFQWSVRDQEWKLRTVSGEEAKDAARALKDTEHADIGYGTSLVPIGQSLDESDEANQATDRPDLVAYYQKRYKQWAADVYGTTEDSNNTN</sequence>
<comment type="caution">
    <text evidence="4">The sequence shown here is derived from an EMBL/GenBank/DDBJ whole genome shotgun (WGS) entry which is preliminary data.</text>
</comment>
<dbReference type="EMBL" id="MUYF01000003">
    <property type="protein sequence ID" value="OOL80801.1"/>
    <property type="molecule type" value="Genomic_DNA"/>
</dbReference>
<reference evidence="4 5" key="1">
    <citation type="submission" date="2017-01" db="EMBL/GenBank/DDBJ databases">
        <title>Complete Genome Sequence of Dolosigranulum pigrum isolated from a Patient with interstitial lung disease.</title>
        <authorList>
            <person name="Mukhopadhyay R."/>
            <person name="Joaquin J."/>
            <person name="Hogue R."/>
            <person name="Fitzgerald S."/>
            <person name="Jospin G."/>
            <person name="Eisen J.A."/>
            <person name="Chaturvedi V."/>
        </authorList>
    </citation>
    <scope>NUCLEOTIDE SEQUENCE [LARGE SCALE GENOMIC DNA]</scope>
    <source>
        <strain evidence="4 5">15S00348</strain>
    </source>
</reference>
<dbReference type="AlphaFoldDB" id="A0A1S8KMN0"/>
<dbReference type="InterPro" id="IPR000917">
    <property type="entry name" value="Sulfatase_N"/>
</dbReference>
<evidence type="ECO:0000259" key="3">
    <source>
        <dbReference type="Pfam" id="PF00884"/>
    </source>
</evidence>
<evidence type="ECO:0000256" key="1">
    <source>
        <dbReference type="ARBA" id="ARBA00008779"/>
    </source>
</evidence>
<evidence type="ECO:0000313" key="4">
    <source>
        <dbReference type="EMBL" id="OOL80801.1"/>
    </source>
</evidence>